<dbReference type="SUPFAM" id="SSF50182">
    <property type="entry name" value="Sm-like ribonucleoproteins"/>
    <property type="match status" value="1"/>
</dbReference>
<reference evidence="8 9" key="1">
    <citation type="journal article" date="2021" name="MBio">
        <title>Poor Competitiveness of Bradyrhizobium in Pigeon Pea Root Colonization in Indian Soils.</title>
        <authorList>
            <person name="Chalasani D."/>
            <person name="Basu A."/>
            <person name="Pullabhotla S.V.S.R.N."/>
            <person name="Jorrin B."/>
            <person name="Neal A.L."/>
            <person name="Poole P.S."/>
            <person name="Podile A.R."/>
            <person name="Tkacz A."/>
        </authorList>
    </citation>
    <scope>NUCLEOTIDE SEQUENCE [LARGE SCALE GENOMIC DNA]</scope>
    <source>
        <strain evidence="8 9">HU14</strain>
    </source>
</reference>
<comment type="subcellular location">
    <subcellularLocation>
        <location evidence="1">Cell membrane</location>
        <topology evidence="1">Multi-pass membrane protein</topology>
    </subcellularLocation>
</comment>
<keyword evidence="4 6" id="KW-1133">Transmembrane helix</keyword>
<feature type="domain" description="Mechanosensitive ion channel MscS" evidence="7">
    <location>
        <begin position="106"/>
        <end position="174"/>
    </location>
</feature>
<accession>A0ABS7HMW3</accession>
<dbReference type="Proteomes" id="UP001196843">
    <property type="component" value="Unassembled WGS sequence"/>
</dbReference>
<dbReference type="InterPro" id="IPR006686">
    <property type="entry name" value="MscS_channel_CS"/>
</dbReference>
<evidence type="ECO:0000256" key="2">
    <source>
        <dbReference type="ARBA" id="ARBA00022475"/>
    </source>
</evidence>
<evidence type="ECO:0000313" key="9">
    <source>
        <dbReference type="Proteomes" id="UP001196843"/>
    </source>
</evidence>
<protein>
    <submittedName>
        <fullName evidence="8">Mechanosensitive ion channel family protein</fullName>
    </submittedName>
</protein>
<proteinExistence type="predicted"/>
<dbReference type="Gene3D" id="2.30.30.60">
    <property type="match status" value="1"/>
</dbReference>
<dbReference type="InterPro" id="IPR011066">
    <property type="entry name" value="MscS_channel_C_sf"/>
</dbReference>
<keyword evidence="2" id="KW-1003">Cell membrane</keyword>
<name>A0ABS7HMW3_9MICO</name>
<dbReference type="RefSeq" id="WP_220300479.1">
    <property type="nucleotide sequence ID" value="NZ_JAEUAW010000005.1"/>
</dbReference>
<evidence type="ECO:0000256" key="3">
    <source>
        <dbReference type="ARBA" id="ARBA00022692"/>
    </source>
</evidence>
<dbReference type="InterPro" id="IPR006685">
    <property type="entry name" value="MscS_channel_2nd"/>
</dbReference>
<evidence type="ECO:0000256" key="1">
    <source>
        <dbReference type="ARBA" id="ARBA00004651"/>
    </source>
</evidence>
<dbReference type="Gene3D" id="1.10.287.1260">
    <property type="match status" value="1"/>
</dbReference>
<evidence type="ECO:0000259" key="7">
    <source>
        <dbReference type="Pfam" id="PF00924"/>
    </source>
</evidence>
<dbReference type="SUPFAM" id="SSF82689">
    <property type="entry name" value="Mechanosensitive channel protein MscS (YggB), C-terminal domain"/>
    <property type="match status" value="1"/>
</dbReference>
<evidence type="ECO:0000256" key="4">
    <source>
        <dbReference type="ARBA" id="ARBA00022989"/>
    </source>
</evidence>
<dbReference type="InterPro" id="IPR045275">
    <property type="entry name" value="MscS_archaea/bacteria_type"/>
</dbReference>
<keyword evidence="5 6" id="KW-0472">Membrane</keyword>
<dbReference type="Pfam" id="PF00924">
    <property type="entry name" value="MS_channel_2nd"/>
    <property type="match status" value="1"/>
</dbReference>
<gene>
    <name evidence="8" type="ORF">JNB62_08735</name>
</gene>
<evidence type="ECO:0000256" key="6">
    <source>
        <dbReference type="SAM" id="Phobius"/>
    </source>
</evidence>
<feature type="transmembrane region" description="Helical" evidence="6">
    <location>
        <begin position="87"/>
        <end position="106"/>
    </location>
</feature>
<sequence length="282" mass="29367">MRQIADTDITALVAGIQWWQVLVAIIIVVVGWVLAHFARRGVLAVFARGPEFAHVYAAPVARITQYVILALAVGLGLVALGANVQPLLAVVIIVGVVAVLVLRGTADNFAASVLIQSRHPVRVGDEIQVDAPDGAITGTVTELNTRSVILVTADGRTVHVPNAKLLGDSVVNHSTHRARRSEVQVRVSRGAGESLDTVLDALARAVAAVDGVHAHEAVRALPTGVSPERVIAVVQFWHHPAHGVTVSADVVRALAADFADRGVSAAVTSSPGAAPLTPPAPF</sequence>
<comment type="caution">
    <text evidence="8">The sequence shown here is derived from an EMBL/GenBank/DDBJ whole genome shotgun (WGS) entry which is preliminary data.</text>
</comment>
<feature type="transmembrane region" description="Helical" evidence="6">
    <location>
        <begin position="55"/>
        <end position="80"/>
    </location>
</feature>
<dbReference type="InterPro" id="IPR023408">
    <property type="entry name" value="MscS_beta-dom_sf"/>
</dbReference>
<dbReference type="PANTHER" id="PTHR30221:SF1">
    <property type="entry name" value="SMALL-CONDUCTANCE MECHANOSENSITIVE CHANNEL"/>
    <property type="match status" value="1"/>
</dbReference>
<evidence type="ECO:0000256" key="5">
    <source>
        <dbReference type="ARBA" id="ARBA00023136"/>
    </source>
</evidence>
<dbReference type="EMBL" id="JAEUAW010000005">
    <property type="protein sequence ID" value="MBW9093765.1"/>
    <property type="molecule type" value="Genomic_DNA"/>
</dbReference>
<dbReference type="InterPro" id="IPR010920">
    <property type="entry name" value="LSM_dom_sf"/>
</dbReference>
<organism evidence="8 9">
    <name type="scientific">Microbacterium jejuense</name>
    <dbReference type="NCBI Taxonomy" id="1263637"/>
    <lineage>
        <taxon>Bacteria</taxon>
        <taxon>Bacillati</taxon>
        <taxon>Actinomycetota</taxon>
        <taxon>Actinomycetes</taxon>
        <taxon>Micrococcales</taxon>
        <taxon>Microbacteriaceae</taxon>
        <taxon>Microbacterium</taxon>
    </lineage>
</organism>
<feature type="transmembrane region" description="Helical" evidence="6">
    <location>
        <begin position="12"/>
        <end position="35"/>
    </location>
</feature>
<keyword evidence="9" id="KW-1185">Reference proteome</keyword>
<dbReference type="PANTHER" id="PTHR30221">
    <property type="entry name" value="SMALL-CONDUCTANCE MECHANOSENSITIVE CHANNEL"/>
    <property type="match status" value="1"/>
</dbReference>
<keyword evidence="3 6" id="KW-0812">Transmembrane</keyword>
<evidence type="ECO:0000313" key="8">
    <source>
        <dbReference type="EMBL" id="MBW9093765.1"/>
    </source>
</evidence>
<dbReference type="PROSITE" id="PS01246">
    <property type="entry name" value="UPF0003"/>
    <property type="match status" value="1"/>
</dbReference>